<keyword evidence="13" id="KW-0443">Lipid metabolism</keyword>
<proteinExistence type="predicted"/>
<comment type="function">
    <text evidence="1 13">This protein is a component of the acetyl coenzyme A carboxylase complex; first, biotin carboxylase catalyzes the carboxylation of the carrier protein and then the transcarboxylase transfers the carboxyl group to form malonyl-CoA.</text>
</comment>
<dbReference type="InterPro" id="IPR011761">
    <property type="entry name" value="ATP-grasp"/>
</dbReference>
<dbReference type="GO" id="GO:0004075">
    <property type="term" value="F:biotin carboxylase activity"/>
    <property type="evidence" value="ECO:0007669"/>
    <property type="project" value="UniProtKB-EC"/>
</dbReference>
<dbReference type="PANTHER" id="PTHR48095">
    <property type="entry name" value="PYRUVATE CARBOXYLASE SUBUNIT A"/>
    <property type="match status" value="1"/>
</dbReference>
<dbReference type="UniPathway" id="UPA00655">
    <property type="reaction ID" value="UER00711"/>
</dbReference>
<organism evidence="16 17">
    <name type="scientific">Aliicoccus persicus</name>
    <dbReference type="NCBI Taxonomy" id="930138"/>
    <lineage>
        <taxon>Bacteria</taxon>
        <taxon>Bacillati</taxon>
        <taxon>Bacillota</taxon>
        <taxon>Bacilli</taxon>
        <taxon>Bacillales</taxon>
        <taxon>Staphylococcaceae</taxon>
        <taxon>Aliicoccus</taxon>
    </lineage>
</organism>
<comment type="subunit">
    <text evidence="3 13">Acetyl-CoA carboxylase is a heterohexamer of biotin carboxyl carrier protein, biotin carboxylase and the two subunits of carboxyl transferase in a 2:2 complex.</text>
</comment>
<dbReference type="GO" id="GO:0046872">
    <property type="term" value="F:metal ion binding"/>
    <property type="evidence" value="ECO:0007669"/>
    <property type="project" value="UniProtKB-KW"/>
</dbReference>
<dbReference type="PROSITE" id="PS00866">
    <property type="entry name" value="CPSASE_1"/>
    <property type="match status" value="1"/>
</dbReference>
<keyword evidence="10 13" id="KW-0092">Biotin</keyword>
<dbReference type="PROSITE" id="PS50979">
    <property type="entry name" value="BC"/>
    <property type="match status" value="1"/>
</dbReference>
<dbReference type="Proteomes" id="UP000243605">
    <property type="component" value="Unassembled WGS sequence"/>
</dbReference>
<dbReference type="SUPFAM" id="SSF56059">
    <property type="entry name" value="Glutathione synthetase ATP-binding domain-like"/>
    <property type="match status" value="1"/>
</dbReference>
<dbReference type="GO" id="GO:0005524">
    <property type="term" value="F:ATP binding"/>
    <property type="evidence" value="ECO:0007669"/>
    <property type="project" value="UniProtKB-UniRule"/>
</dbReference>
<dbReference type="PANTHER" id="PTHR48095:SF2">
    <property type="entry name" value="BIOTIN CARBOXYLASE, CHLOROPLASTIC"/>
    <property type="match status" value="1"/>
</dbReference>
<keyword evidence="5 13" id="KW-0436">Ligase</keyword>
<dbReference type="GO" id="GO:0006633">
    <property type="term" value="P:fatty acid biosynthetic process"/>
    <property type="evidence" value="ECO:0007669"/>
    <property type="project" value="UniProtKB-KW"/>
</dbReference>
<keyword evidence="13" id="KW-0275">Fatty acid biosynthesis</keyword>
<keyword evidence="7 12" id="KW-0547">Nucleotide-binding</keyword>
<evidence type="ECO:0000256" key="5">
    <source>
        <dbReference type="ARBA" id="ARBA00022598"/>
    </source>
</evidence>
<dbReference type="FunFam" id="3.30.1490.20:FF:000018">
    <property type="entry name" value="Biotin carboxylase"/>
    <property type="match status" value="1"/>
</dbReference>
<dbReference type="SMART" id="SM00878">
    <property type="entry name" value="Biotin_carb_C"/>
    <property type="match status" value="1"/>
</dbReference>
<keyword evidence="17" id="KW-1185">Reference proteome</keyword>
<dbReference type="SUPFAM" id="SSF51246">
    <property type="entry name" value="Rudiment single hybrid motif"/>
    <property type="match status" value="1"/>
</dbReference>
<keyword evidence="13" id="KW-0276">Fatty acid metabolism</keyword>
<dbReference type="InterPro" id="IPR011764">
    <property type="entry name" value="Biotin_carboxylation_dom"/>
</dbReference>
<dbReference type="AlphaFoldDB" id="A0A662Z112"/>
<dbReference type="FunFam" id="3.40.50.20:FF:000010">
    <property type="entry name" value="Propionyl-CoA carboxylase subunit alpha"/>
    <property type="match status" value="1"/>
</dbReference>
<comment type="pathway">
    <text evidence="2 13">Lipid metabolism; malonyl-CoA biosynthesis; malonyl-CoA from acetyl-CoA: step 1/1.</text>
</comment>
<evidence type="ECO:0000256" key="11">
    <source>
        <dbReference type="ARBA" id="ARBA00048600"/>
    </source>
</evidence>
<feature type="domain" description="ATP-grasp" evidence="14">
    <location>
        <begin position="120"/>
        <end position="318"/>
    </location>
</feature>
<dbReference type="SUPFAM" id="SSF52440">
    <property type="entry name" value="PreATP-grasp domain"/>
    <property type="match status" value="1"/>
</dbReference>
<evidence type="ECO:0000256" key="7">
    <source>
        <dbReference type="ARBA" id="ARBA00022741"/>
    </source>
</evidence>
<evidence type="ECO:0000259" key="14">
    <source>
        <dbReference type="PROSITE" id="PS50975"/>
    </source>
</evidence>
<gene>
    <name evidence="16" type="ORF">SAMN05192557_0415</name>
</gene>
<dbReference type="PROSITE" id="PS00867">
    <property type="entry name" value="CPSASE_2"/>
    <property type="match status" value="1"/>
</dbReference>
<dbReference type="InterPro" id="IPR016185">
    <property type="entry name" value="PreATP-grasp_dom_sf"/>
</dbReference>
<dbReference type="InterPro" id="IPR011054">
    <property type="entry name" value="Rudment_hybrid_motif"/>
</dbReference>
<dbReference type="InterPro" id="IPR005479">
    <property type="entry name" value="CPAse_ATP-bd"/>
</dbReference>
<evidence type="ECO:0000256" key="8">
    <source>
        <dbReference type="ARBA" id="ARBA00022840"/>
    </source>
</evidence>
<dbReference type="Pfam" id="PF02785">
    <property type="entry name" value="Biotin_carb_C"/>
    <property type="match status" value="1"/>
</dbReference>
<dbReference type="Gene3D" id="3.30.470.20">
    <property type="entry name" value="ATP-grasp fold, B domain"/>
    <property type="match status" value="1"/>
</dbReference>
<feature type="domain" description="Biotin carboxylation" evidence="15">
    <location>
        <begin position="1"/>
        <end position="447"/>
    </location>
</feature>
<reference evidence="16 17" key="1">
    <citation type="submission" date="2016-10" db="EMBL/GenBank/DDBJ databases">
        <authorList>
            <person name="Varghese N."/>
            <person name="Submissions S."/>
        </authorList>
    </citation>
    <scope>NUCLEOTIDE SEQUENCE [LARGE SCALE GENOMIC DNA]</scope>
    <source>
        <strain evidence="16 17">IBRC-M10081</strain>
    </source>
</reference>
<dbReference type="EMBL" id="FOIT01000001">
    <property type="protein sequence ID" value="SEV84323.1"/>
    <property type="molecule type" value="Genomic_DNA"/>
</dbReference>
<evidence type="ECO:0000256" key="3">
    <source>
        <dbReference type="ARBA" id="ARBA00011750"/>
    </source>
</evidence>
<comment type="catalytic activity">
    <reaction evidence="11 13">
        <text>N(6)-biotinyl-L-lysyl-[protein] + hydrogencarbonate + ATP = N(6)-carboxybiotinyl-L-lysyl-[protein] + ADP + phosphate + H(+)</text>
        <dbReference type="Rhea" id="RHEA:13501"/>
        <dbReference type="Rhea" id="RHEA-COMP:10505"/>
        <dbReference type="Rhea" id="RHEA-COMP:10506"/>
        <dbReference type="ChEBI" id="CHEBI:15378"/>
        <dbReference type="ChEBI" id="CHEBI:17544"/>
        <dbReference type="ChEBI" id="CHEBI:30616"/>
        <dbReference type="ChEBI" id="CHEBI:43474"/>
        <dbReference type="ChEBI" id="CHEBI:83144"/>
        <dbReference type="ChEBI" id="CHEBI:83145"/>
        <dbReference type="ChEBI" id="CHEBI:456216"/>
        <dbReference type="EC" id="6.3.4.14"/>
    </reaction>
</comment>
<dbReference type="GO" id="GO:2001295">
    <property type="term" value="P:malonyl-CoA biosynthetic process"/>
    <property type="evidence" value="ECO:0007669"/>
    <property type="project" value="UniProtKB-UniPathway"/>
</dbReference>
<evidence type="ECO:0000259" key="15">
    <source>
        <dbReference type="PROSITE" id="PS50979"/>
    </source>
</evidence>
<evidence type="ECO:0000256" key="4">
    <source>
        <dbReference type="ARBA" id="ARBA00013263"/>
    </source>
</evidence>
<evidence type="ECO:0000256" key="10">
    <source>
        <dbReference type="ARBA" id="ARBA00023267"/>
    </source>
</evidence>
<evidence type="ECO:0000313" key="17">
    <source>
        <dbReference type="Proteomes" id="UP000243605"/>
    </source>
</evidence>
<keyword evidence="6" id="KW-0479">Metal-binding</keyword>
<accession>A0A662Z112</accession>
<evidence type="ECO:0000313" key="16">
    <source>
        <dbReference type="EMBL" id="SEV84323.1"/>
    </source>
</evidence>
<dbReference type="InterPro" id="IPR004549">
    <property type="entry name" value="Acetyl_CoA_COase_biotin_COase"/>
</dbReference>
<dbReference type="NCBIfam" id="TIGR00514">
    <property type="entry name" value="accC"/>
    <property type="match status" value="1"/>
</dbReference>
<dbReference type="InterPro" id="IPR005482">
    <property type="entry name" value="Biotin_COase_C"/>
</dbReference>
<dbReference type="PROSITE" id="PS50975">
    <property type="entry name" value="ATP_GRASP"/>
    <property type="match status" value="1"/>
</dbReference>
<sequence length="451" mass="50562">MIKKLLVANRGEIAVRIIRACDELGIETVSIYSEADRESLHRKIATESYCIGPKQSKDSYLDMISIMTIAKSTNCDAIHPGYGFLAENDDFAEMCEAMNIIFVGPMPETISTMGIKDVAKKTMQKAGVPTVPGSDGILNSIEHAKEVAETIGYPVIIKASHGGGGKGIRVARNEEELIQGYKLTTKEAQSAFGNSSLYMEKYIENFRHIEIQVLGDYYGNVIHLGERDCTVQRRMQKLVEEAPSPIMTEEKREEMGITAVNAARSIQYIGAGTIEFIYDLNDDNFYFMEMNTRIQVEHPVTEMITGVDLIKMQIKVAMREEIPYKQEDITFRGHSIEFRINAENPAKNFMPSAGKITDFLAPGGYGIRLDTACYSGYTIPPYYDSMIAKLIVHGDSREEAINSARRALKEFTINGIDSTIPFHQKLLNNKNFIENNYNTNFLAENDVMNES</sequence>
<evidence type="ECO:0000256" key="9">
    <source>
        <dbReference type="ARBA" id="ARBA00022842"/>
    </source>
</evidence>
<protein>
    <recommendedName>
        <fullName evidence="4 13">Biotin carboxylase</fullName>
        <ecNumber evidence="4 13">6.3.4.14</ecNumber>
    </recommendedName>
    <alternativeName>
        <fullName evidence="13">Acetyl-coenzyme A carboxylase biotin carboxylase subunit A</fullName>
    </alternativeName>
</protein>
<evidence type="ECO:0000256" key="2">
    <source>
        <dbReference type="ARBA" id="ARBA00004956"/>
    </source>
</evidence>
<dbReference type="EC" id="6.3.4.14" evidence="4 13"/>
<evidence type="ECO:0000256" key="1">
    <source>
        <dbReference type="ARBA" id="ARBA00003761"/>
    </source>
</evidence>
<evidence type="ECO:0000256" key="12">
    <source>
        <dbReference type="PROSITE-ProRule" id="PRU00409"/>
    </source>
</evidence>
<dbReference type="Pfam" id="PF02786">
    <property type="entry name" value="CPSase_L_D2"/>
    <property type="match status" value="1"/>
</dbReference>
<keyword evidence="9" id="KW-0460">Magnesium</keyword>
<dbReference type="InterPro" id="IPR051602">
    <property type="entry name" value="ACC_Biotin_Carboxylase"/>
</dbReference>
<dbReference type="Pfam" id="PF00289">
    <property type="entry name" value="Biotin_carb_N"/>
    <property type="match status" value="1"/>
</dbReference>
<name>A0A662Z112_9STAP</name>
<evidence type="ECO:0000256" key="13">
    <source>
        <dbReference type="RuleBase" id="RU365063"/>
    </source>
</evidence>
<keyword evidence="8 12" id="KW-0067">ATP-binding</keyword>
<dbReference type="InterPro" id="IPR005481">
    <property type="entry name" value="BC-like_N"/>
</dbReference>
<keyword evidence="13" id="KW-0444">Lipid biosynthesis</keyword>
<evidence type="ECO:0000256" key="6">
    <source>
        <dbReference type="ARBA" id="ARBA00022723"/>
    </source>
</evidence>
<dbReference type="NCBIfam" id="NF006367">
    <property type="entry name" value="PRK08591.1"/>
    <property type="match status" value="1"/>
</dbReference>